<reference evidence="3 4" key="1">
    <citation type="journal article" date="2019" name="PLoS ONE">
        <title>Genomic analyses reveal an absence of contemporary introgressive admixture between fin whales and blue whales, despite known hybrids.</title>
        <authorList>
            <person name="Westbury M.V."/>
            <person name="Petersen B."/>
            <person name="Lorenzen E.D."/>
        </authorList>
    </citation>
    <scope>NUCLEOTIDE SEQUENCE [LARGE SCALE GENOMIC DNA]</scope>
    <source>
        <strain evidence="3">FinWhale-01</strain>
    </source>
</reference>
<evidence type="ECO:0000313" key="3">
    <source>
        <dbReference type="EMBL" id="KAB0390271.1"/>
    </source>
</evidence>
<evidence type="ECO:0000313" key="4">
    <source>
        <dbReference type="Proteomes" id="UP000437017"/>
    </source>
</evidence>
<dbReference type="AlphaFoldDB" id="A0A643BQM9"/>
<organism evidence="3 4">
    <name type="scientific">Balaenoptera physalus</name>
    <name type="common">Fin whale</name>
    <name type="synonym">Balaena physalus</name>
    <dbReference type="NCBI Taxonomy" id="9770"/>
    <lineage>
        <taxon>Eukaryota</taxon>
        <taxon>Metazoa</taxon>
        <taxon>Chordata</taxon>
        <taxon>Craniata</taxon>
        <taxon>Vertebrata</taxon>
        <taxon>Euteleostomi</taxon>
        <taxon>Mammalia</taxon>
        <taxon>Eutheria</taxon>
        <taxon>Laurasiatheria</taxon>
        <taxon>Artiodactyla</taxon>
        <taxon>Whippomorpha</taxon>
        <taxon>Cetacea</taxon>
        <taxon>Mysticeti</taxon>
        <taxon>Balaenopteridae</taxon>
        <taxon>Balaenoptera</taxon>
    </lineage>
</organism>
<keyword evidence="2" id="KW-0732">Signal</keyword>
<accession>A0A643BQM9</accession>
<feature type="signal peptide" evidence="2">
    <location>
        <begin position="1"/>
        <end position="20"/>
    </location>
</feature>
<dbReference type="EMBL" id="SGJD01005713">
    <property type="protein sequence ID" value="KAB0390271.1"/>
    <property type="molecule type" value="Genomic_DNA"/>
</dbReference>
<dbReference type="OrthoDB" id="9212347at2759"/>
<dbReference type="Proteomes" id="UP000437017">
    <property type="component" value="Unassembled WGS sequence"/>
</dbReference>
<feature type="chain" id="PRO_5024854663" evidence="2">
    <location>
        <begin position="21"/>
        <end position="142"/>
    </location>
</feature>
<evidence type="ECO:0000256" key="2">
    <source>
        <dbReference type="SAM" id="SignalP"/>
    </source>
</evidence>
<keyword evidence="1" id="KW-0472">Membrane</keyword>
<gene>
    <name evidence="3" type="ORF">E2I00_019656</name>
</gene>
<feature type="transmembrane region" description="Helical" evidence="1">
    <location>
        <begin position="82"/>
        <end position="101"/>
    </location>
</feature>
<evidence type="ECO:0000256" key="1">
    <source>
        <dbReference type="SAM" id="Phobius"/>
    </source>
</evidence>
<keyword evidence="1" id="KW-0812">Transmembrane</keyword>
<keyword evidence="1" id="KW-1133">Transmembrane helix</keyword>
<sequence length="142" mass="16168">MQTVVTLAISAVHAAAGCLSEVMQSECGPGTTAHGSPRPRQCSFHQRKYTRRQGGPGKEQTVLIRRRSLWSFMELPFTNLEMAFILLAFVTFSFFTLASVYTNPDERNEVITQHKRPQKTQLNRERLVCLLYIGSPFYDVRV</sequence>
<proteinExistence type="predicted"/>
<name>A0A643BQM9_BALPH</name>
<keyword evidence="4" id="KW-1185">Reference proteome</keyword>
<protein>
    <submittedName>
        <fullName evidence="3">Uncharacterized protein</fullName>
    </submittedName>
</protein>
<comment type="caution">
    <text evidence="3">The sequence shown here is derived from an EMBL/GenBank/DDBJ whole genome shotgun (WGS) entry which is preliminary data.</text>
</comment>